<dbReference type="InterPro" id="IPR017938">
    <property type="entry name" value="Riboflavin_synthase-like_b-brl"/>
</dbReference>
<proteinExistence type="inferred from homology"/>
<reference evidence="3 4" key="1">
    <citation type="submission" date="2019-03" db="EMBL/GenBank/DDBJ databases">
        <title>Genomic Encyclopedia of Type Strains, Phase IV (KMG-IV): sequencing the most valuable type-strain genomes for metagenomic binning, comparative biology and taxonomic classification.</title>
        <authorList>
            <person name="Goeker M."/>
        </authorList>
    </citation>
    <scope>NUCLEOTIDE SEQUENCE [LARGE SCALE GENOMIC DNA]</scope>
    <source>
        <strain evidence="3 4">DSM 19580</strain>
    </source>
</reference>
<dbReference type="PANTHER" id="PTHR30157:SF0">
    <property type="entry name" value="NADPH-DEPENDENT FERRIC-CHELATE REDUCTASE"/>
    <property type="match status" value="1"/>
</dbReference>
<dbReference type="InterPro" id="IPR017927">
    <property type="entry name" value="FAD-bd_FR_type"/>
</dbReference>
<accession>A0A4R3YYL5</accession>
<dbReference type="CDD" id="cd06193">
    <property type="entry name" value="siderophore_interacting"/>
    <property type="match status" value="1"/>
</dbReference>
<dbReference type="Gene3D" id="3.40.50.80">
    <property type="entry name" value="Nucleotide-binding domain of ferredoxin-NADP reductase (FNR) module"/>
    <property type="match status" value="1"/>
</dbReference>
<dbReference type="InterPro" id="IPR007037">
    <property type="entry name" value="SIP_rossman_dom"/>
</dbReference>
<dbReference type="PROSITE" id="PS51384">
    <property type="entry name" value="FAD_FR"/>
    <property type="match status" value="1"/>
</dbReference>
<dbReference type="InterPro" id="IPR013113">
    <property type="entry name" value="SIP_FAD-bd"/>
</dbReference>
<dbReference type="Proteomes" id="UP000295719">
    <property type="component" value="Unassembled WGS sequence"/>
</dbReference>
<evidence type="ECO:0000259" key="2">
    <source>
        <dbReference type="PROSITE" id="PS51384"/>
    </source>
</evidence>
<keyword evidence="4" id="KW-1185">Reference proteome</keyword>
<sequence length="267" mass="29468">MTDSAQRKAQIKYPARVRNELSFRQLTVSESRRIASCFQRITVVGADLEGFTSPGFDDHIKLFFPDAANGPVTKPTMTDAGISWQGDIRPPARDYTPLYDAERQQLAIDFYIHDGGLASQWALNAKSGDSLIIGGPRGSLVVPEDYARQIYVCDESGMPALRRRLEALVLSGHTRGVTALISLSDAAAKDYLAHLQQCDLQWFARSENPGATAALRQRLSELDIAAADYFIWLTGEASEVKLLAGDTEGRGHIDADLLRSVAYWHKK</sequence>
<protein>
    <submittedName>
        <fullName evidence="3">Ferric-chelate reductase (NADPH)</fullName>
    </submittedName>
</protein>
<dbReference type="AlphaFoldDB" id="A0A4R3YYL5"/>
<evidence type="ECO:0000313" key="3">
    <source>
        <dbReference type="EMBL" id="TCV98325.1"/>
    </source>
</evidence>
<dbReference type="Pfam" id="PF04954">
    <property type="entry name" value="SIP"/>
    <property type="match status" value="1"/>
</dbReference>
<evidence type="ECO:0000313" key="4">
    <source>
        <dbReference type="Proteomes" id="UP000295719"/>
    </source>
</evidence>
<dbReference type="PANTHER" id="PTHR30157">
    <property type="entry name" value="FERRIC REDUCTASE, NADPH-DEPENDENT"/>
    <property type="match status" value="1"/>
</dbReference>
<dbReference type="SUPFAM" id="SSF63380">
    <property type="entry name" value="Riboflavin synthase domain-like"/>
    <property type="match status" value="1"/>
</dbReference>
<comment type="similarity">
    <text evidence="1">Belongs to the SIP oxidoreductase family.</text>
</comment>
<dbReference type="Gene3D" id="2.40.30.10">
    <property type="entry name" value="Translation factors"/>
    <property type="match status" value="1"/>
</dbReference>
<dbReference type="InterPro" id="IPR039261">
    <property type="entry name" value="FNR_nucleotide-bd"/>
</dbReference>
<dbReference type="EMBL" id="SMCR01000003">
    <property type="protein sequence ID" value="TCV98325.1"/>
    <property type="molecule type" value="Genomic_DNA"/>
</dbReference>
<evidence type="ECO:0000256" key="1">
    <source>
        <dbReference type="ARBA" id="ARBA00035644"/>
    </source>
</evidence>
<dbReference type="OrthoDB" id="9814826at2"/>
<dbReference type="InterPro" id="IPR039374">
    <property type="entry name" value="SIP_fam"/>
</dbReference>
<dbReference type="FunFam" id="2.40.30.10:FF:000055">
    <property type="entry name" value="Siderophore-interacting family protein"/>
    <property type="match status" value="1"/>
</dbReference>
<name>A0A4R3YYL5_9GAMM</name>
<dbReference type="Pfam" id="PF08021">
    <property type="entry name" value="FAD_binding_9"/>
    <property type="match status" value="1"/>
</dbReference>
<dbReference type="GO" id="GO:0016491">
    <property type="term" value="F:oxidoreductase activity"/>
    <property type="evidence" value="ECO:0007669"/>
    <property type="project" value="InterPro"/>
</dbReference>
<comment type="caution">
    <text evidence="3">The sequence shown here is derived from an EMBL/GenBank/DDBJ whole genome shotgun (WGS) entry which is preliminary data.</text>
</comment>
<gene>
    <name evidence="3" type="ORF">EDC52_103417</name>
</gene>
<organism evidence="3 4">
    <name type="scientific">Biostraticola tofi</name>
    <dbReference type="NCBI Taxonomy" id="466109"/>
    <lineage>
        <taxon>Bacteria</taxon>
        <taxon>Pseudomonadati</taxon>
        <taxon>Pseudomonadota</taxon>
        <taxon>Gammaproteobacteria</taxon>
        <taxon>Enterobacterales</taxon>
        <taxon>Bruguierivoracaceae</taxon>
        <taxon>Biostraticola</taxon>
    </lineage>
</organism>
<dbReference type="RefSeq" id="WP_131865067.1">
    <property type="nucleotide sequence ID" value="NZ_SMCR01000003.1"/>
</dbReference>
<feature type="domain" description="FAD-binding FR-type" evidence="2">
    <location>
        <begin position="21"/>
        <end position="143"/>
    </location>
</feature>